<comment type="catalytic activity">
    <reaction evidence="5">
        <text>O-acetyl-L-serine + hydrogen sulfide = L-cysteine + acetate</text>
        <dbReference type="Rhea" id="RHEA:14829"/>
        <dbReference type="ChEBI" id="CHEBI:29919"/>
        <dbReference type="ChEBI" id="CHEBI:30089"/>
        <dbReference type="ChEBI" id="CHEBI:35235"/>
        <dbReference type="ChEBI" id="CHEBI:58340"/>
        <dbReference type="EC" id="2.5.1.47"/>
    </reaction>
</comment>
<protein>
    <recommendedName>
        <fullName evidence="3">cysteine synthase</fullName>
        <ecNumber evidence="3">2.5.1.47</ecNumber>
    </recommendedName>
</protein>
<dbReference type="PANTHER" id="PTHR10314">
    <property type="entry name" value="CYSTATHIONINE BETA-SYNTHASE"/>
    <property type="match status" value="1"/>
</dbReference>
<proteinExistence type="predicted"/>
<gene>
    <name evidence="7" type="ORF">MLE19_12485</name>
</gene>
<evidence type="ECO:0000256" key="2">
    <source>
        <dbReference type="ARBA" id="ARBA00004962"/>
    </source>
</evidence>
<evidence type="ECO:0000259" key="6">
    <source>
        <dbReference type="Pfam" id="PF00291"/>
    </source>
</evidence>
<dbReference type="EMBL" id="JAKVTW010000008">
    <property type="protein sequence ID" value="MCH4812154.1"/>
    <property type="molecule type" value="Genomic_DNA"/>
</dbReference>
<sequence>MNSEINNVNMGYGNLEITERKGVLNQIGNTPLVEISRKIGPQKRARVFAKMELYNPTGSMKDRMALAIVEEAEKKGLLKKGDTLIEYSSGSTGTSLAQVCAVKNYKIKIVTSNAFSLEKLNHMRAMGAELIMIPSHDGGINKKLFTEMIEMARKMSLQPNIYWPDQMNNYDMLEGYKILGKEIWEQTNGSINTLVHCVGTCGSLKGISTEIRKYNKNVNVVAVEPKESAVLSGGEPGSHSIEGMGAGYIVQHWNESLANSIEQVSTIEAMSMARQLSETESIFAGPSSGANLAAAFNIAAKMPEDSIVVTIFPDTGFKYLSTPLYNLTTEET</sequence>
<dbReference type="InterPro" id="IPR001926">
    <property type="entry name" value="TrpB-like_PALP"/>
</dbReference>
<accession>A0ABS9S7S2</accession>
<reference evidence="7 8" key="1">
    <citation type="submission" date="2022-03" db="EMBL/GenBank/DDBJ databases">
        <title>Genomic signatures underlying metal tolerance in selected Arctic bacterial isolates.</title>
        <authorList>
            <person name="Thomas F.A."/>
            <person name="Venkatachalam S."/>
            <person name="Krishnan K.P."/>
        </authorList>
    </citation>
    <scope>NUCLEOTIDE SEQUENCE [LARGE SCALE GENOMIC DNA]</scope>
    <source>
        <strain evidence="7 8">HM116</strain>
    </source>
</reference>
<comment type="pathway">
    <text evidence="2">Amino-acid biosynthesis; L-cysteine biosynthesis; L-cysteine from L-serine: step 2/2.</text>
</comment>
<keyword evidence="4" id="KW-0663">Pyridoxal phosphate</keyword>
<dbReference type="InterPro" id="IPR050214">
    <property type="entry name" value="Cys_Synth/Cystath_Beta-Synth"/>
</dbReference>
<evidence type="ECO:0000256" key="4">
    <source>
        <dbReference type="ARBA" id="ARBA00022898"/>
    </source>
</evidence>
<evidence type="ECO:0000256" key="1">
    <source>
        <dbReference type="ARBA" id="ARBA00001933"/>
    </source>
</evidence>
<dbReference type="RefSeq" id="WP_240718508.1">
    <property type="nucleotide sequence ID" value="NZ_JAKVTW010000008.1"/>
</dbReference>
<keyword evidence="8" id="KW-1185">Reference proteome</keyword>
<dbReference type="Pfam" id="PF00291">
    <property type="entry name" value="PALP"/>
    <property type="match status" value="1"/>
</dbReference>
<dbReference type="Gene3D" id="3.40.50.1100">
    <property type="match status" value="2"/>
</dbReference>
<dbReference type="EC" id="2.5.1.47" evidence="3"/>
<comment type="cofactor">
    <cofactor evidence="1">
        <name>pyridoxal 5'-phosphate</name>
        <dbReference type="ChEBI" id="CHEBI:597326"/>
    </cofactor>
</comment>
<evidence type="ECO:0000256" key="5">
    <source>
        <dbReference type="ARBA" id="ARBA00047931"/>
    </source>
</evidence>
<dbReference type="InterPro" id="IPR001216">
    <property type="entry name" value="P-phosphate_BS"/>
</dbReference>
<comment type="caution">
    <text evidence="7">The sequence shown here is derived from an EMBL/GenBank/DDBJ whole genome shotgun (WGS) entry which is preliminary data.</text>
</comment>
<evidence type="ECO:0000313" key="8">
    <source>
        <dbReference type="Proteomes" id="UP001320609"/>
    </source>
</evidence>
<dbReference type="SUPFAM" id="SSF53686">
    <property type="entry name" value="Tryptophan synthase beta subunit-like PLP-dependent enzymes"/>
    <property type="match status" value="1"/>
</dbReference>
<dbReference type="PROSITE" id="PS00901">
    <property type="entry name" value="CYS_SYNTHASE"/>
    <property type="match status" value="1"/>
</dbReference>
<organism evidence="7 8">
    <name type="scientific">Vreelandella neptunia</name>
    <dbReference type="NCBI Taxonomy" id="115551"/>
    <lineage>
        <taxon>Bacteria</taxon>
        <taxon>Pseudomonadati</taxon>
        <taxon>Pseudomonadota</taxon>
        <taxon>Gammaproteobacteria</taxon>
        <taxon>Oceanospirillales</taxon>
        <taxon>Halomonadaceae</taxon>
        <taxon>Vreelandella</taxon>
    </lineage>
</organism>
<dbReference type="InterPro" id="IPR036052">
    <property type="entry name" value="TrpB-like_PALP_sf"/>
</dbReference>
<dbReference type="CDD" id="cd01561">
    <property type="entry name" value="CBS_like"/>
    <property type="match status" value="1"/>
</dbReference>
<evidence type="ECO:0000256" key="3">
    <source>
        <dbReference type="ARBA" id="ARBA00012681"/>
    </source>
</evidence>
<dbReference type="Proteomes" id="UP001320609">
    <property type="component" value="Unassembled WGS sequence"/>
</dbReference>
<evidence type="ECO:0000313" key="7">
    <source>
        <dbReference type="EMBL" id="MCH4812154.1"/>
    </source>
</evidence>
<name>A0ABS9S7S2_9GAMM</name>
<feature type="domain" description="Tryptophan synthase beta chain-like PALP" evidence="6">
    <location>
        <begin position="24"/>
        <end position="314"/>
    </location>
</feature>